<dbReference type="EMBL" id="JANGAC010000001">
    <property type="protein sequence ID" value="MCQ4921589.1"/>
    <property type="molecule type" value="Genomic_DNA"/>
</dbReference>
<keyword evidence="1" id="KW-1133">Transmembrane helix</keyword>
<evidence type="ECO:0000256" key="1">
    <source>
        <dbReference type="SAM" id="Phobius"/>
    </source>
</evidence>
<feature type="transmembrane region" description="Helical" evidence="1">
    <location>
        <begin position="6"/>
        <end position="24"/>
    </location>
</feature>
<feature type="transmembrane region" description="Helical" evidence="1">
    <location>
        <begin position="45"/>
        <end position="66"/>
    </location>
</feature>
<keyword evidence="1" id="KW-0812">Transmembrane</keyword>
<accession>A0ABT1S543</accession>
<keyword evidence="3" id="KW-1185">Reference proteome</keyword>
<organism evidence="2 3">
    <name type="scientific">Tissierella carlieri</name>
    <dbReference type="NCBI Taxonomy" id="689904"/>
    <lineage>
        <taxon>Bacteria</taxon>
        <taxon>Bacillati</taxon>
        <taxon>Bacillota</taxon>
        <taxon>Tissierellia</taxon>
        <taxon>Tissierellales</taxon>
        <taxon>Tissierellaceae</taxon>
        <taxon>Tissierella</taxon>
    </lineage>
</organism>
<evidence type="ECO:0000313" key="3">
    <source>
        <dbReference type="Proteomes" id="UP001524478"/>
    </source>
</evidence>
<sequence length="68" mass="7394">MFIPIFLIVVGLFAIICTVLKPAFYWESRKATRLIKLIGSTATSILYITIGILLVSIGVANLLGIISL</sequence>
<dbReference type="Proteomes" id="UP001524478">
    <property type="component" value="Unassembled WGS sequence"/>
</dbReference>
<reference evidence="2 3" key="1">
    <citation type="submission" date="2022-06" db="EMBL/GenBank/DDBJ databases">
        <title>Isolation of gut microbiota from human fecal samples.</title>
        <authorList>
            <person name="Pamer E.G."/>
            <person name="Barat B."/>
            <person name="Waligurski E."/>
            <person name="Medina S."/>
            <person name="Paddock L."/>
            <person name="Mostad J."/>
        </authorList>
    </citation>
    <scope>NUCLEOTIDE SEQUENCE [LARGE SCALE GENOMIC DNA]</scope>
    <source>
        <strain evidence="2 3">DFI.7.95</strain>
    </source>
</reference>
<dbReference type="RefSeq" id="WP_256310107.1">
    <property type="nucleotide sequence ID" value="NZ_JANGAC010000001.1"/>
</dbReference>
<protein>
    <submittedName>
        <fullName evidence="2">Uncharacterized protein</fullName>
    </submittedName>
</protein>
<proteinExistence type="predicted"/>
<keyword evidence="1" id="KW-0472">Membrane</keyword>
<gene>
    <name evidence="2" type="ORF">NE686_00705</name>
</gene>
<name>A0ABT1S543_9FIRM</name>
<comment type="caution">
    <text evidence="2">The sequence shown here is derived from an EMBL/GenBank/DDBJ whole genome shotgun (WGS) entry which is preliminary data.</text>
</comment>
<evidence type="ECO:0000313" key="2">
    <source>
        <dbReference type="EMBL" id="MCQ4921589.1"/>
    </source>
</evidence>